<comment type="caution">
    <text evidence="2">The sequence shown here is derived from an EMBL/GenBank/DDBJ whole genome shotgun (WGS) entry which is preliminary data.</text>
</comment>
<protein>
    <submittedName>
        <fullName evidence="2">Uncharacterized protein</fullName>
    </submittedName>
</protein>
<evidence type="ECO:0000313" key="2">
    <source>
        <dbReference type="EMBL" id="GAB37779.1"/>
    </source>
</evidence>
<dbReference type="Proteomes" id="UP000005845">
    <property type="component" value="Unassembled WGS sequence"/>
</dbReference>
<evidence type="ECO:0000256" key="1">
    <source>
        <dbReference type="SAM" id="MobiDB-lite"/>
    </source>
</evidence>
<dbReference type="EMBL" id="BAFC01000022">
    <property type="protein sequence ID" value="GAB37779.1"/>
    <property type="molecule type" value="Genomic_DNA"/>
</dbReference>
<feature type="region of interest" description="Disordered" evidence="1">
    <location>
        <begin position="25"/>
        <end position="58"/>
    </location>
</feature>
<keyword evidence="3" id="KW-1185">Reference proteome</keyword>
<name>H5TWC1_9ACTN</name>
<reference evidence="2 3" key="1">
    <citation type="submission" date="2012-02" db="EMBL/GenBank/DDBJ databases">
        <title>Whole genome shotgun sequence of Gordonia sputi NBRC 100414.</title>
        <authorList>
            <person name="Yoshida I."/>
            <person name="Hosoyama A."/>
            <person name="Tsuchikane K."/>
            <person name="Katsumata H."/>
            <person name="Yamazaki S."/>
            <person name="Fujita N."/>
        </authorList>
    </citation>
    <scope>NUCLEOTIDE SEQUENCE [LARGE SCALE GENOMIC DNA]</scope>
    <source>
        <strain evidence="2 3">NBRC 100414</strain>
    </source>
</reference>
<dbReference type="AlphaFoldDB" id="H5TWC1"/>
<proteinExistence type="predicted"/>
<gene>
    <name evidence="2" type="ORF">GOSPT_022_01230</name>
</gene>
<sequence length="91" mass="10324">MGDERKGTGALSDLIVDQQHFTRCERRRRGRSRGQAVRVARRRQAHRHRRGITEESEESENAVVADAWVVGVVIDHMAVGEDRKRVGHIVG</sequence>
<evidence type="ECO:0000313" key="3">
    <source>
        <dbReference type="Proteomes" id="UP000005845"/>
    </source>
</evidence>
<accession>H5TWC1</accession>
<organism evidence="2 3">
    <name type="scientific">Gordonia sputi NBRC 100414</name>
    <dbReference type="NCBI Taxonomy" id="1089453"/>
    <lineage>
        <taxon>Bacteria</taxon>
        <taxon>Bacillati</taxon>
        <taxon>Actinomycetota</taxon>
        <taxon>Actinomycetes</taxon>
        <taxon>Mycobacteriales</taxon>
        <taxon>Gordoniaceae</taxon>
        <taxon>Gordonia</taxon>
    </lineage>
</organism>
<feature type="compositionally biased region" description="Basic residues" evidence="1">
    <location>
        <begin position="39"/>
        <end position="50"/>
    </location>
</feature>